<dbReference type="HOGENOM" id="CLU_778494_0_0_1"/>
<protein>
    <submittedName>
        <fullName evidence="1">Uncharacterized protein</fullName>
    </submittedName>
</protein>
<dbReference type="EMBL" id="JH795855">
    <property type="protein sequence ID" value="EJU06013.1"/>
    <property type="molecule type" value="Genomic_DNA"/>
</dbReference>
<accession>M5GGS8</accession>
<dbReference type="RefSeq" id="XP_040632907.1">
    <property type="nucleotide sequence ID" value="XM_040767697.1"/>
</dbReference>
<dbReference type="AlphaFoldDB" id="M5GGS8"/>
<dbReference type="Proteomes" id="UP000030653">
    <property type="component" value="Unassembled WGS sequence"/>
</dbReference>
<reference evidence="1 2" key="1">
    <citation type="journal article" date="2012" name="Science">
        <title>The Paleozoic origin of enzymatic lignin decomposition reconstructed from 31 fungal genomes.</title>
        <authorList>
            <person name="Floudas D."/>
            <person name="Binder M."/>
            <person name="Riley R."/>
            <person name="Barry K."/>
            <person name="Blanchette R.A."/>
            <person name="Henrissat B."/>
            <person name="Martinez A.T."/>
            <person name="Otillar R."/>
            <person name="Spatafora J.W."/>
            <person name="Yadav J.S."/>
            <person name="Aerts A."/>
            <person name="Benoit I."/>
            <person name="Boyd A."/>
            <person name="Carlson A."/>
            <person name="Copeland A."/>
            <person name="Coutinho P.M."/>
            <person name="de Vries R.P."/>
            <person name="Ferreira P."/>
            <person name="Findley K."/>
            <person name="Foster B."/>
            <person name="Gaskell J."/>
            <person name="Glotzer D."/>
            <person name="Gorecki P."/>
            <person name="Heitman J."/>
            <person name="Hesse C."/>
            <person name="Hori C."/>
            <person name="Igarashi K."/>
            <person name="Jurgens J.A."/>
            <person name="Kallen N."/>
            <person name="Kersten P."/>
            <person name="Kohler A."/>
            <person name="Kuees U."/>
            <person name="Kumar T.K.A."/>
            <person name="Kuo A."/>
            <person name="LaButti K."/>
            <person name="Larrondo L.F."/>
            <person name="Lindquist E."/>
            <person name="Ling A."/>
            <person name="Lombard V."/>
            <person name="Lucas S."/>
            <person name="Lundell T."/>
            <person name="Martin R."/>
            <person name="McLaughlin D.J."/>
            <person name="Morgenstern I."/>
            <person name="Morin E."/>
            <person name="Murat C."/>
            <person name="Nagy L.G."/>
            <person name="Nolan M."/>
            <person name="Ohm R.A."/>
            <person name="Patyshakuliyeva A."/>
            <person name="Rokas A."/>
            <person name="Ruiz-Duenas F.J."/>
            <person name="Sabat G."/>
            <person name="Salamov A."/>
            <person name="Samejima M."/>
            <person name="Schmutz J."/>
            <person name="Slot J.C."/>
            <person name="St John F."/>
            <person name="Stenlid J."/>
            <person name="Sun H."/>
            <person name="Sun S."/>
            <person name="Syed K."/>
            <person name="Tsang A."/>
            <person name="Wiebenga A."/>
            <person name="Young D."/>
            <person name="Pisabarro A."/>
            <person name="Eastwood D.C."/>
            <person name="Martin F."/>
            <person name="Cullen D."/>
            <person name="Grigoriev I.V."/>
            <person name="Hibbett D.S."/>
        </authorList>
    </citation>
    <scope>NUCLEOTIDE SEQUENCE [LARGE SCALE GENOMIC DNA]</scope>
    <source>
        <strain evidence="1 2">DJM-731 SS1</strain>
    </source>
</reference>
<proteinExistence type="predicted"/>
<evidence type="ECO:0000313" key="1">
    <source>
        <dbReference type="EMBL" id="EJU06013.1"/>
    </source>
</evidence>
<organism evidence="1 2">
    <name type="scientific">Dacryopinax primogenitus (strain DJM 731)</name>
    <name type="common">Brown rot fungus</name>
    <dbReference type="NCBI Taxonomy" id="1858805"/>
    <lineage>
        <taxon>Eukaryota</taxon>
        <taxon>Fungi</taxon>
        <taxon>Dikarya</taxon>
        <taxon>Basidiomycota</taxon>
        <taxon>Agaricomycotina</taxon>
        <taxon>Dacrymycetes</taxon>
        <taxon>Dacrymycetales</taxon>
        <taxon>Dacrymycetaceae</taxon>
        <taxon>Dacryopinax</taxon>
    </lineage>
</organism>
<gene>
    <name evidence="1" type="ORF">DACRYDRAFT_102970</name>
</gene>
<evidence type="ECO:0000313" key="2">
    <source>
        <dbReference type="Proteomes" id="UP000030653"/>
    </source>
</evidence>
<keyword evidence="2" id="KW-1185">Reference proteome</keyword>
<dbReference type="GeneID" id="63682759"/>
<name>M5GGS8_DACPD</name>
<sequence length="356" mass="38795">MSAHTRLIDAFSTSSTPLRNCTSAVTVDSCGSDMQSHDVPRTLTRVHTVHSPPVHVHLGPPDSEALHEARSNIEVHGRRDDQRTPEYPALHIVTDISTSVTSRAPTTLRRCSKLGRPVLGVRFVCSHMVVWCRWQQAAQGTVLAIMAPPTVVQSPTPRNNVFIDNIIRLENISDWSGFSVVKKAPVPMRDTGSSYIPVEFSYQGKTASNFTVTAVVQYGGTNADGKPYVIVGIDERIIGNVINGSRFKRPDFGGHVTGGHAVFRMDIGNGWDSFVWKGANGKPDKSSSAPDFFRNGGTFRAVMKGWAKESPSKHSFAPGLTQILFVKKSTTVLPTYVGSSGPSIETFIEDFESLSV</sequence>